<organism evidence="1 2">
    <name type="scientific">Salipiger aestuarii</name>
    <dbReference type="NCBI Taxonomy" id="568098"/>
    <lineage>
        <taxon>Bacteria</taxon>
        <taxon>Pseudomonadati</taxon>
        <taxon>Pseudomonadota</taxon>
        <taxon>Alphaproteobacteria</taxon>
        <taxon>Rhodobacterales</taxon>
        <taxon>Roseobacteraceae</taxon>
        <taxon>Salipiger</taxon>
    </lineage>
</organism>
<dbReference type="InterPro" id="IPR036282">
    <property type="entry name" value="Glutathione-S-Trfase_C_sf"/>
</dbReference>
<dbReference type="EMBL" id="QLMG01000025">
    <property type="protein sequence ID" value="RAK15102.1"/>
    <property type="molecule type" value="Genomic_DNA"/>
</dbReference>
<comment type="caution">
    <text evidence="1">The sequence shown here is derived from an EMBL/GenBank/DDBJ whole genome shotgun (WGS) entry which is preliminary data.</text>
</comment>
<dbReference type="SUPFAM" id="SSF47616">
    <property type="entry name" value="GST C-terminal domain-like"/>
    <property type="match status" value="1"/>
</dbReference>
<dbReference type="InterPro" id="IPR016639">
    <property type="entry name" value="GST_Omega/GSH"/>
</dbReference>
<dbReference type="Proteomes" id="UP000249165">
    <property type="component" value="Unassembled WGS sequence"/>
</dbReference>
<dbReference type="PANTHER" id="PTHR32419">
    <property type="entry name" value="GLUTATHIONYL-HYDROQUINONE REDUCTASE"/>
    <property type="match status" value="1"/>
</dbReference>
<gene>
    <name evidence="1" type="ORF">ATI53_10252</name>
</gene>
<dbReference type="GO" id="GO:0005737">
    <property type="term" value="C:cytoplasm"/>
    <property type="evidence" value="ECO:0007669"/>
    <property type="project" value="TreeGrafter"/>
</dbReference>
<protein>
    <recommendedName>
        <fullName evidence="3">Glutathione S-transferase</fullName>
    </recommendedName>
</protein>
<evidence type="ECO:0000313" key="1">
    <source>
        <dbReference type="EMBL" id="RAK15102.1"/>
    </source>
</evidence>
<dbReference type="AlphaFoldDB" id="A0A327Y471"/>
<dbReference type="GO" id="GO:0004364">
    <property type="term" value="F:glutathione transferase activity"/>
    <property type="evidence" value="ECO:0007669"/>
    <property type="project" value="InterPro"/>
</dbReference>
<dbReference type="Gene3D" id="1.20.1050.10">
    <property type="match status" value="1"/>
</dbReference>
<dbReference type="Pfam" id="PF13410">
    <property type="entry name" value="GST_C_2"/>
    <property type="match status" value="1"/>
</dbReference>
<proteinExistence type="predicted"/>
<reference evidence="1 2" key="1">
    <citation type="submission" date="2018-06" db="EMBL/GenBank/DDBJ databases">
        <title>Genomic Encyclopedia of Archaeal and Bacterial Type Strains, Phase II (KMG-II): from individual species to whole genera.</title>
        <authorList>
            <person name="Goeker M."/>
        </authorList>
    </citation>
    <scope>NUCLEOTIDE SEQUENCE [LARGE SCALE GENOMIC DNA]</scope>
    <source>
        <strain evidence="1 2">DSM 22011</strain>
    </source>
</reference>
<accession>A0A327Y471</accession>
<sequence length="136" mass="15456">MLTETDLRLWPTLARFDAVYHGHFKCARRRLIDYPNLWGYARDIMTWKGVAETFDEAVIRAAYYGEDRDLNPFGIVEMAPALDWTAPHDRGRLGPATVAARAGRQIEVNPTTLHAVEVSARTRCPNSKALLRTDTR</sequence>
<keyword evidence="2" id="KW-1185">Reference proteome</keyword>
<evidence type="ECO:0000313" key="2">
    <source>
        <dbReference type="Proteomes" id="UP000249165"/>
    </source>
</evidence>
<dbReference type="PANTHER" id="PTHR32419:SF6">
    <property type="entry name" value="GLUTATHIONE S-TRANSFERASE OMEGA-LIKE 1-RELATED"/>
    <property type="match status" value="1"/>
</dbReference>
<evidence type="ECO:0008006" key="3">
    <source>
        <dbReference type="Google" id="ProtNLM"/>
    </source>
</evidence>
<name>A0A327Y471_9RHOB</name>